<name>A0A2K8TAV6_9NOSO</name>
<feature type="compositionally biased region" description="Polar residues" evidence="1">
    <location>
        <begin position="32"/>
        <end position="51"/>
    </location>
</feature>
<organism evidence="2 3">
    <name type="scientific">Nostoc flagelliforme CCNUN1</name>
    <dbReference type="NCBI Taxonomy" id="2038116"/>
    <lineage>
        <taxon>Bacteria</taxon>
        <taxon>Bacillati</taxon>
        <taxon>Cyanobacteriota</taxon>
        <taxon>Cyanophyceae</taxon>
        <taxon>Nostocales</taxon>
        <taxon>Nostocaceae</taxon>
        <taxon>Nostoc</taxon>
    </lineage>
</organism>
<evidence type="ECO:0000256" key="1">
    <source>
        <dbReference type="SAM" id="MobiDB-lite"/>
    </source>
</evidence>
<geneLocation type="plasmid" evidence="3">
    <name>pnfsy08</name>
</geneLocation>
<accession>A0A2K8TAV6</accession>
<sequence>MAKRVSGNEKPYRPVDEALVRSVLRGSDSEETTSVSDNTAAASVRDSTLSEPITLDPQQSPPIQPEPVIEKLSREKRVLLTKSEEREIERFVSRLAEELETPLKLSHVLRSCMTILRHARTEIITQASHSEKLERPPNGDPVALAEFEYKLAQITVRSLILRVEGELKP</sequence>
<proteinExistence type="predicted"/>
<feature type="compositionally biased region" description="Basic and acidic residues" evidence="1">
    <location>
        <begin position="1"/>
        <end position="19"/>
    </location>
</feature>
<dbReference type="OrthoDB" id="9826895at2"/>
<feature type="region of interest" description="Disordered" evidence="1">
    <location>
        <begin position="1"/>
        <end position="65"/>
    </location>
</feature>
<keyword evidence="3" id="KW-1185">Reference proteome</keyword>
<dbReference type="RefSeq" id="WP_100904316.1">
    <property type="nucleotide sequence ID" value="NZ_CAWNNC010000009.1"/>
</dbReference>
<protein>
    <submittedName>
        <fullName evidence="2">Uncharacterized protein</fullName>
    </submittedName>
</protein>
<evidence type="ECO:0000313" key="3">
    <source>
        <dbReference type="Proteomes" id="UP000232003"/>
    </source>
</evidence>
<dbReference type="EMBL" id="CP024793">
    <property type="protein sequence ID" value="AUB44723.1"/>
    <property type="molecule type" value="Genomic_DNA"/>
</dbReference>
<reference evidence="2 3" key="1">
    <citation type="submission" date="2017-11" db="EMBL/GenBank/DDBJ databases">
        <title>Complete genome of a free-living desiccation-tolerant cyanobacterium and its photosynthetic adaptation to extreme terrestrial habitat.</title>
        <authorList>
            <person name="Shang J."/>
        </authorList>
    </citation>
    <scope>NUCLEOTIDE SEQUENCE [LARGE SCALE GENOMIC DNA]</scope>
    <source>
        <strain evidence="2 3">CCNUN1</strain>
        <plasmid evidence="3">pnfsy08</plasmid>
    </source>
</reference>
<keyword evidence="2" id="KW-0614">Plasmid</keyword>
<evidence type="ECO:0000313" key="2">
    <source>
        <dbReference type="EMBL" id="AUB44723.1"/>
    </source>
</evidence>
<gene>
    <name evidence="2" type="ORF">COO91_10963</name>
</gene>
<dbReference type="Proteomes" id="UP000232003">
    <property type="component" value="Plasmid pNFSY08"/>
</dbReference>
<dbReference type="KEGG" id="nfl:COO91_10963"/>
<dbReference type="AlphaFoldDB" id="A0A2K8TAV6"/>